<dbReference type="Proteomes" id="UP001060085">
    <property type="component" value="Linkage Group LG03"/>
</dbReference>
<protein>
    <submittedName>
        <fullName evidence="1">Uncharacterized protein</fullName>
    </submittedName>
</protein>
<evidence type="ECO:0000313" key="2">
    <source>
        <dbReference type="Proteomes" id="UP001060085"/>
    </source>
</evidence>
<organism evidence="1 2">
    <name type="scientific">Catharanthus roseus</name>
    <name type="common">Madagascar periwinkle</name>
    <name type="synonym">Vinca rosea</name>
    <dbReference type="NCBI Taxonomy" id="4058"/>
    <lineage>
        <taxon>Eukaryota</taxon>
        <taxon>Viridiplantae</taxon>
        <taxon>Streptophyta</taxon>
        <taxon>Embryophyta</taxon>
        <taxon>Tracheophyta</taxon>
        <taxon>Spermatophyta</taxon>
        <taxon>Magnoliopsida</taxon>
        <taxon>eudicotyledons</taxon>
        <taxon>Gunneridae</taxon>
        <taxon>Pentapetalae</taxon>
        <taxon>asterids</taxon>
        <taxon>lamiids</taxon>
        <taxon>Gentianales</taxon>
        <taxon>Apocynaceae</taxon>
        <taxon>Rauvolfioideae</taxon>
        <taxon>Vinceae</taxon>
        <taxon>Catharanthinae</taxon>
        <taxon>Catharanthus</taxon>
    </lineage>
</organism>
<dbReference type="EMBL" id="CM044703">
    <property type="protein sequence ID" value="KAI5671478.1"/>
    <property type="molecule type" value="Genomic_DNA"/>
</dbReference>
<comment type="caution">
    <text evidence="1">The sequence shown here is derived from an EMBL/GenBank/DDBJ whole genome shotgun (WGS) entry which is preliminary data.</text>
</comment>
<sequence length="183" mass="21622">MREFIKIFYQLKLHLYLRDMITKKEKLREASTHILVEECSTLLTKKSVLHVDRALVDLGTILDMDEEVYFFIILGRPFLHTWRVLIDMEKGKLVLRVGENEIVFKFPLLPSPSSKVQDTKGKERPKDDEKGRCLSSNVKVRLMKWVLVWQIKEVKAIKDPNDRVRGVDSLLENLFKWRMNSHN</sequence>
<accession>A0ACC0BFT3</accession>
<proteinExistence type="predicted"/>
<evidence type="ECO:0000313" key="1">
    <source>
        <dbReference type="EMBL" id="KAI5671478.1"/>
    </source>
</evidence>
<name>A0ACC0BFT3_CATRO</name>
<keyword evidence="2" id="KW-1185">Reference proteome</keyword>
<reference evidence="2" key="1">
    <citation type="journal article" date="2023" name="Nat. Plants">
        <title>Single-cell RNA sequencing provides a high-resolution roadmap for understanding the multicellular compartmentation of specialized metabolism.</title>
        <authorList>
            <person name="Sun S."/>
            <person name="Shen X."/>
            <person name="Li Y."/>
            <person name="Li Y."/>
            <person name="Wang S."/>
            <person name="Li R."/>
            <person name="Zhang H."/>
            <person name="Shen G."/>
            <person name="Guo B."/>
            <person name="Wei J."/>
            <person name="Xu J."/>
            <person name="St-Pierre B."/>
            <person name="Chen S."/>
            <person name="Sun C."/>
        </authorList>
    </citation>
    <scope>NUCLEOTIDE SEQUENCE [LARGE SCALE GENOMIC DNA]</scope>
</reference>
<gene>
    <name evidence="1" type="ORF">M9H77_11842</name>
</gene>